<dbReference type="EMBL" id="JNBR01001547">
    <property type="protein sequence ID" value="OQR85962.1"/>
    <property type="molecule type" value="Genomic_DNA"/>
</dbReference>
<accession>A0A1V9YJS4</accession>
<dbReference type="Proteomes" id="UP000243579">
    <property type="component" value="Unassembled WGS sequence"/>
</dbReference>
<dbReference type="Pfam" id="PF00027">
    <property type="entry name" value="cNMP_binding"/>
    <property type="match status" value="1"/>
</dbReference>
<dbReference type="PROSITE" id="PS50006">
    <property type="entry name" value="FHA_DOMAIN"/>
    <property type="match status" value="1"/>
</dbReference>
<dbReference type="InterPro" id="IPR000253">
    <property type="entry name" value="FHA_dom"/>
</dbReference>
<evidence type="ECO:0000259" key="3">
    <source>
        <dbReference type="PROSITE" id="PS50042"/>
    </source>
</evidence>
<dbReference type="PROSITE" id="PS50042">
    <property type="entry name" value="CNMP_BINDING_3"/>
    <property type="match status" value="1"/>
</dbReference>
<dbReference type="SUPFAM" id="SSF51206">
    <property type="entry name" value="cAMP-binding domain-like"/>
    <property type="match status" value="1"/>
</dbReference>
<feature type="domain" description="Cyclic nucleotide-binding" evidence="3">
    <location>
        <begin position="482"/>
        <end position="548"/>
    </location>
</feature>
<dbReference type="Gene3D" id="2.60.200.20">
    <property type="match status" value="2"/>
</dbReference>
<dbReference type="InterPro" id="IPR000595">
    <property type="entry name" value="cNMP-bd_dom"/>
</dbReference>
<dbReference type="AlphaFoldDB" id="A0A1V9YJS4"/>
<dbReference type="InterPro" id="IPR018490">
    <property type="entry name" value="cNMP-bd_dom_sf"/>
</dbReference>
<evidence type="ECO:0000256" key="1">
    <source>
        <dbReference type="SAM" id="MobiDB-lite"/>
    </source>
</evidence>
<proteinExistence type="predicted"/>
<evidence type="ECO:0000313" key="4">
    <source>
        <dbReference type="EMBL" id="OQR85962.1"/>
    </source>
</evidence>
<dbReference type="SMART" id="SM00100">
    <property type="entry name" value="cNMP"/>
    <property type="match status" value="1"/>
</dbReference>
<gene>
    <name evidence="4" type="ORF">ACHHYP_11137</name>
</gene>
<comment type="caution">
    <text evidence="4">The sequence shown here is derived from an EMBL/GenBank/DDBJ whole genome shotgun (WGS) entry which is preliminary data.</text>
</comment>
<evidence type="ECO:0000313" key="5">
    <source>
        <dbReference type="Proteomes" id="UP000243579"/>
    </source>
</evidence>
<organism evidence="4 5">
    <name type="scientific">Achlya hypogyna</name>
    <name type="common">Oomycete</name>
    <name type="synonym">Protoachlya hypogyna</name>
    <dbReference type="NCBI Taxonomy" id="1202772"/>
    <lineage>
        <taxon>Eukaryota</taxon>
        <taxon>Sar</taxon>
        <taxon>Stramenopiles</taxon>
        <taxon>Oomycota</taxon>
        <taxon>Saprolegniomycetes</taxon>
        <taxon>Saprolegniales</taxon>
        <taxon>Achlyaceae</taxon>
        <taxon>Achlya</taxon>
    </lineage>
</organism>
<dbReference type="CDD" id="cd00060">
    <property type="entry name" value="FHA"/>
    <property type="match status" value="2"/>
</dbReference>
<keyword evidence="5" id="KW-1185">Reference proteome</keyword>
<feature type="domain" description="FHA" evidence="2">
    <location>
        <begin position="825"/>
        <end position="870"/>
    </location>
</feature>
<sequence length="915" mass="100976">MTEFTAVAPGVSRRPWRHRKGAVAPAAGDYRALANRMLRGLMGHYVNSSLAAFPPLELTSGDDRWPLHAGFIGTFAGPDMVVTLHDGQVVCQTNCYFVEPVAQHSTYLAVAPDGAVRRGFPLQKGDVVELSDLFLVTVVDVAIEATPAAPPPREIAPPRKVTFGHVVLDCSPPERVALAPTPKLQKAAVRERAKHITLQLQRKPQAALPAAHALQAFEPVRLVTFTSPTIFVGSLPGCDLYAPDLRPIHATIAFDGTDYVLSDVGHGTRLFLRHPVQLVPGDQLVLGRTTLTVVPATDPAVAAAGLAIRHLRSSTRKKRQLTKHAPVHVALPPDKTLQVGRSPDCMISLSSYALKLLQFAVSHTQRRVYVMPLYGTLNQGLYHLLHRRAPRRVHFFGDSHAVSAPLQCRGYELTRGSVVRIGSSELEVVAVKEKADTTLSQGMQNRYWNERSELLRRLPWLLLRSAPQGDAEISYVAFHAKEVEFCAGDTIYKLGHDALNAYVVLTGSVVLHRPPPDTGRGQYLEHLEGGDWFGEVALLWPPLCDVPQYDTHATALTHTTCVVLPAREIYYMWANYRDLYQVPLVRGVVEMDVLRSLKTLKGLEQVCLTLLHRVGFKLRRMTFTAGTDMGEQGLGLYCLVDGGLVVSYGERKEILRERCTWLGELTSLDVAPEAVHVQDMVVCWALSMDDYKHTIDFTLRKPQRGDPRLQVGSQERGLSRVDVSQMTAKKEASAHAMTMPLLGAMAPFGKATWAEHLMGGSEVDEGSGEIKAVAVDSWRQKKRNAQLLQARLEYLRQTDSIEYALVLYVLSGPNRGDVHIVYNCAVVGSDRNVATIPLHDRTVTSEHALFYHRDGHYFVRDLGSDLGTYVRLTDNVSTPINVGDVLLAGETEFTVLGAPPDKPPPRPRRASCCLQ</sequence>
<reference evidence="4 5" key="1">
    <citation type="journal article" date="2014" name="Genome Biol. Evol.">
        <title>The secreted proteins of Achlya hypogyna and Thraustotheca clavata identify the ancestral oomycete secretome and reveal gene acquisitions by horizontal gene transfer.</title>
        <authorList>
            <person name="Misner I."/>
            <person name="Blouin N."/>
            <person name="Leonard G."/>
            <person name="Richards T.A."/>
            <person name="Lane C.E."/>
        </authorList>
    </citation>
    <scope>NUCLEOTIDE SEQUENCE [LARGE SCALE GENOMIC DNA]</scope>
    <source>
        <strain evidence="4 5">ATCC 48635</strain>
    </source>
</reference>
<name>A0A1V9YJS4_ACHHY</name>
<dbReference type="Gene3D" id="2.60.120.10">
    <property type="entry name" value="Jelly Rolls"/>
    <property type="match status" value="1"/>
</dbReference>
<protein>
    <submittedName>
        <fullName evidence="4">Uncharacterized protein</fullName>
    </submittedName>
</protein>
<dbReference type="InterPro" id="IPR008984">
    <property type="entry name" value="SMAD_FHA_dom_sf"/>
</dbReference>
<dbReference type="SUPFAM" id="SSF49879">
    <property type="entry name" value="SMAD/FHA domain"/>
    <property type="match status" value="2"/>
</dbReference>
<dbReference type="CDD" id="cd00038">
    <property type="entry name" value="CAP_ED"/>
    <property type="match status" value="1"/>
</dbReference>
<dbReference type="Pfam" id="PF00498">
    <property type="entry name" value="FHA"/>
    <property type="match status" value="1"/>
</dbReference>
<dbReference type="InterPro" id="IPR014710">
    <property type="entry name" value="RmlC-like_jellyroll"/>
</dbReference>
<dbReference type="OrthoDB" id="687730at2759"/>
<feature type="region of interest" description="Disordered" evidence="1">
    <location>
        <begin position="896"/>
        <end position="915"/>
    </location>
</feature>
<evidence type="ECO:0000259" key="2">
    <source>
        <dbReference type="PROSITE" id="PS50006"/>
    </source>
</evidence>